<dbReference type="InterPro" id="IPR027381">
    <property type="entry name" value="LytR/CpsA/Psr_C"/>
</dbReference>
<evidence type="ECO:0000256" key="2">
    <source>
        <dbReference type="SAM" id="Phobius"/>
    </source>
</evidence>
<feature type="transmembrane region" description="Helical" evidence="2">
    <location>
        <begin position="36"/>
        <end position="57"/>
    </location>
</feature>
<feature type="region of interest" description="Disordered" evidence="1">
    <location>
        <begin position="1"/>
        <end position="30"/>
    </location>
</feature>
<accession>A0ABS7ZHF1</accession>
<feature type="compositionally biased region" description="Acidic residues" evidence="1">
    <location>
        <begin position="85"/>
        <end position="117"/>
    </location>
</feature>
<dbReference type="Proteomes" id="UP001319870">
    <property type="component" value="Unassembled WGS sequence"/>
</dbReference>
<feature type="compositionally biased region" description="Low complexity" evidence="1">
    <location>
        <begin position="69"/>
        <end position="78"/>
    </location>
</feature>
<sequence>MSKSHYSYPPDEFDVRGPEDAPVGVHREPRSGWSSVWPFLLVAVVCGGIAVGAVSFLSQDDGPPSTPVAEQSADAGAEGESGDGASEEEPTDGESEATEGEEDPADGESEGEEEEPAGEMPGDASKANLAASVAVFNDSAPGGSAGTAQATLQDEAGFSEVAAGNTTDAEAPQGLGGTYSANTVLYGADRADTATAVAEALGVSPENVIQSDNVTNHPSNAVWVVLTEAVG</sequence>
<evidence type="ECO:0000259" key="3">
    <source>
        <dbReference type="Pfam" id="PF13399"/>
    </source>
</evidence>
<organism evidence="4 5">
    <name type="scientific">Isoptericola luteus</name>
    <dbReference type="NCBI Taxonomy" id="2879484"/>
    <lineage>
        <taxon>Bacteria</taxon>
        <taxon>Bacillati</taxon>
        <taxon>Actinomycetota</taxon>
        <taxon>Actinomycetes</taxon>
        <taxon>Micrococcales</taxon>
        <taxon>Promicromonosporaceae</taxon>
        <taxon>Isoptericola</taxon>
    </lineage>
</organism>
<feature type="compositionally biased region" description="Basic and acidic residues" evidence="1">
    <location>
        <begin position="13"/>
        <end position="30"/>
    </location>
</feature>
<proteinExistence type="predicted"/>
<reference evidence="4 5" key="1">
    <citation type="submission" date="2021-09" db="EMBL/GenBank/DDBJ databases">
        <title>Isoptericola luteus sp. nov., a novel bacterium isolated from Harbin, the capital city of Heilongjiang province.</title>
        <authorList>
            <person name="Li J."/>
        </authorList>
    </citation>
    <scope>NUCLEOTIDE SEQUENCE [LARGE SCALE GENOMIC DNA]</scope>
    <source>
        <strain evidence="4 5">NEAU-Y5</strain>
    </source>
</reference>
<feature type="region of interest" description="Disordered" evidence="1">
    <location>
        <begin position="58"/>
        <end position="124"/>
    </location>
</feature>
<feature type="domain" description="LytR/CpsA/Psr regulator C-terminal" evidence="3">
    <location>
        <begin position="132"/>
        <end position="226"/>
    </location>
</feature>
<name>A0ABS7ZHF1_9MICO</name>
<gene>
    <name evidence="4" type="ORF">LEP48_06650</name>
</gene>
<keyword evidence="2" id="KW-0472">Membrane</keyword>
<evidence type="ECO:0000313" key="4">
    <source>
        <dbReference type="EMBL" id="MCA5893034.1"/>
    </source>
</evidence>
<keyword evidence="2" id="KW-1133">Transmembrane helix</keyword>
<dbReference type="Gene3D" id="3.30.70.2390">
    <property type="match status" value="1"/>
</dbReference>
<comment type="caution">
    <text evidence="4">The sequence shown here is derived from an EMBL/GenBank/DDBJ whole genome shotgun (WGS) entry which is preliminary data.</text>
</comment>
<dbReference type="RefSeq" id="WP_225564788.1">
    <property type="nucleotide sequence ID" value="NZ_JAIXCQ010000003.1"/>
</dbReference>
<keyword evidence="5" id="KW-1185">Reference proteome</keyword>
<evidence type="ECO:0000313" key="5">
    <source>
        <dbReference type="Proteomes" id="UP001319870"/>
    </source>
</evidence>
<protein>
    <submittedName>
        <fullName evidence="4">LytR C-terminal domain-containing protein</fullName>
    </submittedName>
</protein>
<dbReference type="Pfam" id="PF13399">
    <property type="entry name" value="LytR_C"/>
    <property type="match status" value="1"/>
</dbReference>
<evidence type="ECO:0000256" key="1">
    <source>
        <dbReference type="SAM" id="MobiDB-lite"/>
    </source>
</evidence>
<keyword evidence="2" id="KW-0812">Transmembrane</keyword>
<dbReference type="EMBL" id="JAIXCQ010000003">
    <property type="protein sequence ID" value="MCA5893034.1"/>
    <property type="molecule type" value="Genomic_DNA"/>
</dbReference>